<comment type="caution">
    <text evidence="1">The sequence shown here is derived from an EMBL/GenBank/DDBJ whole genome shotgun (WGS) entry which is preliminary data.</text>
</comment>
<evidence type="ECO:0000313" key="1">
    <source>
        <dbReference type="EMBL" id="GAA4418416.1"/>
    </source>
</evidence>
<accession>A0ABP8KZ13</accession>
<dbReference type="Proteomes" id="UP001501788">
    <property type="component" value="Unassembled WGS sequence"/>
</dbReference>
<name>A0ABP8KZ13_9BURK</name>
<organism evidence="1 2">
    <name type="scientific">Acidovorax lacteus</name>
    <dbReference type="NCBI Taxonomy" id="1924988"/>
    <lineage>
        <taxon>Bacteria</taxon>
        <taxon>Pseudomonadati</taxon>
        <taxon>Pseudomonadota</taxon>
        <taxon>Betaproteobacteria</taxon>
        <taxon>Burkholderiales</taxon>
        <taxon>Comamonadaceae</taxon>
        <taxon>Acidovorax</taxon>
    </lineage>
</organism>
<sequence length="128" mass="13139">MLGAWEVVVCAACMESSRVGCRVWGEGGAQGQQEGTPVGWAGDQDATYSVSDAFNTLGVVYAGMDATCGPRARSAGGSPALEWLLSDTGQDFVLCGVGCMRPGERLCSGRPHGFAGTGCTQEFPAVAI</sequence>
<dbReference type="EMBL" id="BAABEX010000003">
    <property type="protein sequence ID" value="GAA4418416.1"/>
    <property type="molecule type" value="Genomic_DNA"/>
</dbReference>
<evidence type="ECO:0000313" key="2">
    <source>
        <dbReference type="Proteomes" id="UP001501788"/>
    </source>
</evidence>
<protein>
    <submittedName>
        <fullName evidence="1">Uncharacterized protein</fullName>
    </submittedName>
</protein>
<proteinExistence type="predicted"/>
<gene>
    <name evidence="1" type="ORF">GCM10023090_03350</name>
</gene>
<keyword evidence="2" id="KW-1185">Reference proteome</keyword>
<reference evidence="2" key="1">
    <citation type="journal article" date="2019" name="Int. J. Syst. Evol. Microbiol.">
        <title>The Global Catalogue of Microorganisms (GCM) 10K type strain sequencing project: providing services to taxonomists for standard genome sequencing and annotation.</title>
        <authorList>
            <consortium name="The Broad Institute Genomics Platform"/>
            <consortium name="The Broad Institute Genome Sequencing Center for Infectious Disease"/>
            <person name="Wu L."/>
            <person name="Ma J."/>
        </authorList>
    </citation>
    <scope>NUCLEOTIDE SEQUENCE [LARGE SCALE GENOMIC DNA]</scope>
    <source>
        <strain evidence="2">JCM 31890</strain>
    </source>
</reference>